<dbReference type="Proteomes" id="UP000203400">
    <property type="component" value="Segment"/>
</dbReference>
<protein>
    <submittedName>
        <fullName evidence="1">Uncharacterized protein</fullName>
    </submittedName>
</protein>
<dbReference type="RefSeq" id="NP_689192.1">
    <property type="nucleotide sequence ID" value="NC_004117.1"/>
</dbReference>
<dbReference type="GeneID" id="1733575"/>
<sequence>MVSMSDIYRHLSSAESRFEARHLHEQRLARVIATRHSVNYHIELALYNGSQKGAMGAVPRHQRSGHEKVWMLHSDGRSRRFAIDEPTEEEADIDAT</sequence>
<organism evidence="1 2">
    <name type="scientific">Mamestra configurata nucleopolyhedrovirus B</name>
    <dbReference type="NCBI Taxonomy" id="204440"/>
    <lineage>
        <taxon>Viruses</taxon>
        <taxon>Viruses incertae sedis</taxon>
        <taxon>Naldaviricetes</taxon>
        <taxon>Lefavirales</taxon>
        <taxon>Baculoviridae</taxon>
        <taxon>Alphabaculovirus</taxon>
        <taxon>Alphabaculovirus sp. 'altermaconfiguratae'</taxon>
    </lineage>
</organism>
<evidence type="ECO:0000313" key="2">
    <source>
        <dbReference type="Proteomes" id="UP000203400"/>
    </source>
</evidence>
<dbReference type="KEGG" id="vg:1733575"/>
<proteinExistence type="predicted"/>
<evidence type="ECO:0000313" key="1">
    <source>
        <dbReference type="EMBL" id="AAM95004.1"/>
    </source>
</evidence>
<accession>Q8JMD5</accession>
<reference evidence="1 2" key="1">
    <citation type="journal article" date="2002" name="Virology">
        <title>Identification and genomic analysis of a second species of nucleopolyhedrovirus isolated from Mamestra configurata.</title>
        <authorList>
            <person name="Li L."/>
            <person name="Donly C."/>
            <person name="Li Q."/>
            <person name="Willis L.G."/>
            <person name="Keddie B.A."/>
            <person name="Erlandson M.A."/>
            <person name="Theilmann D.A."/>
        </authorList>
    </citation>
    <scope>NUCLEOTIDE SEQUENCE [LARGE SCALE GENOMIC DNA]</scope>
</reference>
<dbReference type="EMBL" id="AY126275">
    <property type="protein sequence ID" value="AAM95004.1"/>
    <property type="molecule type" value="Genomic_DNA"/>
</dbReference>
<name>Q8JMD5_9ABAC</name>